<dbReference type="Gene3D" id="3.40.50.720">
    <property type="entry name" value="NAD(P)-binding Rossmann-like Domain"/>
    <property type="match status" value="1"/>
</dbReference>
<comment type="caution">
    <text evidence="3">The sequence shown here is derived from an EMBL/GenBank/DDBJ whole genome shotgun (WGS) entry which is preliminary data.</text>
</comment>
<evidence type="ECO:0000259" key="2">
    <source>
        <dbReference type="Pfam" id="PF07993"/>
    </source>
</evidence>
<dbReference type="SUPFAM" id="SSF51735">
    <property type="entry name" value="NAD(P)-binding Rossmann-fold domains"/>
    <property type="match status" value="1"/>
</dbReference>
<dbReference type="InterPro" id="IPR026055">
    <property type="entry name" value="FAR"/>
</dbReference>
<evidence type="ECO:0000313" key="4">
    <source>
        <dbReference type="Proteomes" id="UP001595945"/>
    </source>
</evidence>
<dbReference type="Proteomes" id="UP001595945">
    <property type="component" value="Unassembled WGS sequence"/>
</dbReference>
<protein>
    <submittedName>
        <fullName evidence="3">SDR family oxidoreductase</fullName>
    </submittedName>
</protein>
<proteinExistence type="predicted"/>
<reference evidence="3 4" key="1">
    <citation type="journal article" date="2019" name="Int. J. Syst. Evol. Microbiol.">
        <title>The Global Catalogue of Microorganisms (GCM) 10K type strain sequencing project: providing services to taxonomists for standard genome sequencing and annotation.</title>
        <authorList>
            <consortium name="The Broad Institute Genomics Platform"/>
            <consortium name="The Broad Institute Genome Sequencing Center for Infectious Disease"/>
            <person name="Wu L."/>
            <person name="Ma J."/>
        </authorList>
    </citation>
    <scope>NUCLEOTIDE SEQUENCE [LARGE SCALE GENOMIC DNA]</scope>
    <source>
        <strain evidence="3 4">XZYJ18</strain>
    </source>
</reference>
<dbReference type="EMBL" id="JBHSHT010000001">
    <property type="protein sequence ID" value="MFC4823826.1"/>
    <property type="molecule type" value="Genomic_DNA"/>
</dbReference>
<dbReference type="InterPro" id="IPR013120">
    <property type="entry name" value="FAR_NAD-bd"/>
</dbReference>
<dbReference type="PANTHER" id="PTHR11011:SF45">
    <property type="entry name" value="FATTY ACYL-COA REDUCTASE CG8306-RELATED"/>
    <property type="match status" value="1"/>
</dbReference>
<dbReference type="InterPro" id="IPR036291">
    <property type="entry name" value="NAD(P)-bd_dom_sf"/>
</dbReference>
<dbReference type="AlphaFoldDB" id="A0ABD5PZA8"/>
<name>A0ABD5PZA8_9EURY</name>
<dbReference type="RefSeq" id="WP_254270407.1">
    <property type="nucleotide sequence ID" value="NZ_CP100401.1"/>
</dbReference>
<feature type="region of interest" description="Disordered" evidence="1">
    <location>
        <begin position="73"/>
        <end position="99"/>
    </location>
</feature>
<feature type="domain" description="Thioester reductase (TE)" evidence="2">
    <location>
        <begin position="12"/>
        <end position="83"/>
    </location>
</feature>
<organism evidence="3 4">
    <name type="scientific">Halorussus aquaticus</name>
    <dbReference type="NCBI Taxonomy" id="2953748"/>
    <lineage>
        <taxon>Archaea</taxon>
        <taxon>Methanobacteriati</taxon>
        <taxon>Methanobacteriota</taxon>
        <taxon>Stenosarchaea group</taxon>
        <taxon>Halobacteria</taxon>
        <taxon>Halobacteriales</taxon>
        <taxon>Haladaptataceae</taxon>
        <taxon>Halorussus</taxon>
    </lineage>
</organism>
<dbReference type="Pfam" id="PF07993">
    <property type="entry name" value="NAD_binding_4"/>
    <property type="match status" value="2"/>
</dbReference>
<evidence type="ECO:0000313" key="3">
    <source>
        <dbReference type="EMBL" id="MFC4823826.1"/>
    </source>
</evidence>
<dbReference type="GeneID" id="73047086"/>
<evidence type="ECO:0000256" key="1">
    <source>
        <dbReference type="SAM" id="MobiDB-lite"/>
    </source>
</evidence>
<gene>
    <name evidence="3" type="ORF">ACFO9K_06090</name>
</gene>
<keyword evidence="4" id="KW-1185">Reference proteome</keyword>
<dbReference type="CDD" id="cd05263">
    <property type="entry name" value="MupV_like_SDR_e"/>
    <property type="match status" value="1"/>
</dbReference>
<accession>A0ABD5PZA8</accession>
<feature type="domain" description="Thioester reductase (TE)" evidence="2">
    <location>
        <begin position="102"/>
        <end position="266"/>
    </location>
</feature>
<dbReference type="PANTHER" id="PTHR11011">
    <property type="entry name" value="MALE STERILITY PROTEIN 2-RELATED"/>
    <property type="match status" value="1"/>
</dbReference>
<sequence>MPDEGESRSVFLTGFPGFLGSELVARLLDRYPEGVPIRCLVQSKYRDLAERRAAEIGRDRDGADRVELYEGDITDPDLGLGEAGADSNADPSGEPANGDLYADLQRDAVEVYHLAAVYDLGVSREVGQAVNVEGTRNVLDFAEGCPNLGRFQYVSTCYVSGRHDGVFTHEDLAVGQSFNNHYEETKFLAEVEVQRRMDEGLPATVYRPGIAVGDSQTGRTQKYDGPYFVMNLLRRQPRGVGVLATFGNPHSYEVNVVPRDFVVDAIDYLSAREDSAGEVYQLCDPSPPTVADMMRAFGDATGRRILRVPLPGGVGLARRSLEAVPSLADALGVEPAVLDYLAHPTSYTSQNAVRDLHGSGIACPPFESYVDALVAFVRENPGISTEAMV</sequence>